<dbReference type="Proteomes" id="UP000011115">
    <property type="component" value="Unassembled WGS sequence"/>
</dbReference>
<dbReference type="PaxDb" id="4113-PGSC0003DMT400056858"/>
<evidence type="ECO:0000313" key="1">
    <source>
        <dbReference type="EnsemblPlants" id="PGSC0003DMT400056858"/>
    </source>
</evidence>
<keyword evidence="2" id="KW-1185">Reference proteome</keyword>
<reference evidence="1" key="2">
    <citation type="submission" date="2015-06" db="UniProtKB">
        <authorList>
            <consortium name="EnsemblPlants"/>
        </authorList>
    </citation>
    <scope>IDENTIFICATION</scope>
    <source>
        <strain evidence="1">DM1-3 516 R44</strain>
    </source>
</reference>
<reference evidence="2" key="1">
    <citation type="journal article" date="2011" name="Nature">
        <title>Genome sequence and analysis of the tuber crop potato.</title>
        <authorList>
            <consortium name="The Potato Genome Sequencing Consortium"/>
        </authorList>
    </citation>
    <scope>NUCLEOTIDE SEQUENCE [LARGE SCALE GENOMIC DNA]</scope>
    <source>
        <strain evidence="2">cv. DM1-3 516 R44</strain>
    </source>
</reference>
<dbReference type="AlphaFoldDB" id="M1BZZ7"/>
<dbReference type="InParanoid" id="M1BZZ7"/>
<protein>
    <submittedName>
        <fullName evidence="1">Uncharacterized protein</fullName>
    </submittedName>
</protein>
<dbReference type="Gramene" id="PGSC0003DMT400056858">
    <property type="protein sequence ID" value="PGSC0003DMT400056858"/>
    <property type="gene ID" value="PGSC0003DMG401022115"/>
</dbReference>
<name>M1BZZ7_SOLTU</name>
<sequence length="63" mass="7464">MAKLIEWLHMAFKFLGDAINLDLIKPGTCSCFRTNSQPKEWHKIEAKQPIMFFESRWLSHSRV</sequence>
<evidence type="ECO:0000313" key="2">
    <source>
        <dbReference type="Proteomes" id="UP000011115"/>
    </source>
</evidence>
<accession>M1BZZ7</accession>
<dbReference type="EnsemblPlants" id="PGSC0003DMT400056858">
    <property type="protein sequence ID" value="PGSC0003DMT400056858"/>
    <property type="gene ID" value="PGSC0003DMG401022115"/>
</dbReference>
<dbReference type="HOGENOM" id="CLU_2890283_0_0_1"/>
<proteinExistence type="predicted"/>
<organism evidence="1 2">
    <name type="scientific">Solanum tuberosum</name>
    <name type="common">Potato</name>
    <dbReference type="NCBI Taxonomy" id="4113"/>
    <lineage>
        <taxon>Eukaryota</taxon>
        <taxon>Viridiplantae</taxon>
        <taxon>Streptophyta</taxon>
        <taxon>Embryophyta</taxon>
        <taxon>Tracheophyta</taxon>
        <taxon>Spermatophyta</taxon>
        <taxon>Magnoliopsida</taxon>
        <taxon>eudicotyledons</taxon>
        <taxon>Gunneridae</taxon>
        <taxon>Pentapetalae</taxon>
        <taxon>asterids</taxon>
        <taxon>lamiids</taxon>
        <taxon>Solanales</taxon>
        <taxon>Solanaceae</taxon>
        <taxon>Solanoideae</taxon>
        <taxon>Solaneae</taxon>
        <taxon>Solanum</taxon>
    </lineage>
</organism>